<evidence type="ECO:0000256" key="7">
    <source>
        <dbReference type="ARBA" id="ARBA00022927"/>
    </source>
</evidence>
<dbReference type="InterPro" id="IPR005078">
    <property type="entry name" value="Peptidase_C54"/>
</dbReference>
<dbReference type="InterPro" id="IPR038765">
    <property type="entry name" value="Papain-like_cys_pep_sf"/>
</dbReference>
<organism evidence="13 14">
    <name type="scientific">Coemansia brasiliensis</name>
    <dbReference type="NCBI Taxonomy" id="2650707"/>
    <lineage>
        <taxon>Eukaryota</taxon>
        <taxon>Fungi</taxon>
        <taxon>Fungi incertae sedis</taxon>
        <taxon>Zoopagomycota</taxon>
        <taxon>Kickxellomycotina</taxon>
        <taxon>Kickxellomycetes</taxon>
        <taxon>Kickxellales</taxon>
        <taxon>Kickxellaceae</taxon>
        <taxon>Coemansia</taxon>
    </lineage>
</organism>
<dbReference type="GO" id="GO:0005737">
    <property type="term" value="C:cytoplasm"/>
    <property type="evidence" value="ECO:0007669"/>
    <property type="project" value="UniProtKB-SubCell"/>
</dbReference>
<dbReference type="Pfam" id="PF03416">
    <property type="entry name" value="Peptidase_C54"/>
    <property type="match status" value="1"/>
</dbReference>
<reference evidence="13" key="1">
    <citation type="submission" date="2022-07" db="EMBL/GenBank/DDBJ databases">
        <title>Phylogenomic reconstructions and comparative analyses of Kickxellomycotina fungi.</title>
        <authorList>
            <person name="Reynolds N.K."/>
            <person name="Stajich J.E."/>
            <person name="Barry K."/>
            <person name="Grigoriev I.V."/>
            <person name="Crous P."/>
            <person name="Smith M.E."/>
        </authorList>
    </citation>
    <scope>NUCLEOTIDE SEQUENCE</scope>
    <source>
        <strain evidence="13">NRRL 1566</strain>
    </source>
</reference>
<dbReference type="EMBL" id="JANBUW010000217">
    <property type="protein sequence ID" value="KAJ2848068.1"/>
    <property type="molecule type" value="Genomic_DNA"/>
</dbReference>
<dbReference type="GO" id="GO:0034727">
    <property type="term" value="P:piecemeal microautophagy of the nucleus"/>
    <property type="evidence" value="ECO:0007669"/>
    <property type="project" value="TreeGrafter"/>
</dbReference>
<dbReference type="EC" id="3.4.22.-" evidence="10"/>
<keyword evidence="8" id="KW-0072">Autophagy</keyword>
<dbReference type="GO" id="GO:0005634">
    <property type="term" value="C:nucleus"/>
    <property type="evidence" value="ECO:0007669"/>
    <property type="project" value="UniProtKB-SubCell"/>
</dbReference>
<dbReference type="GO" id="GO:0000423">
    <property type="term" value="P:mitophagy"/>
    <property type="evidence" value="ECO:0007669"/>
    <property type="project" value="TreeGrafter"/>
</dbReference>
<accession>A0A9W8I586</accession>
<comment type="caution">
    <text evidence="13">The sequence shown here is derived from an EMBL/GenBank/DDBJ whole genome shotgun (WGS) entry which is preliminary data.</text>
</comment>
<evidence type="ECO:0000256" key="4">
    <source>
        <dbReference type="ARBA" id="ARBA00022670"/>
    </source>
</evidence>
<dbReference type="GO" id="GO:0035973">
    <property type="term" value="P:aggrephagy"/>
    <property type="evidence" value="ECO:0007669"/>
    <property type="project" value="TreeGrafter"/>
</dbReference>
<dbReference type="AlphaFoldDB" id="A0A9W8I586"/>
<keyword evidence="14" id="KW-1185">Reference proteome</keyword>
<dbReference type="GO" id="GO:0015031">
    <property type="term" value="P:protein transport"/>
    <property type="evidence" value="ECO:0007669"/>
    <property type="project" value="UniProtKB-KW"/>
</dbReference>
<feature type="compositionally biased region" description="Polar residues" evidence="11">
    <location>
        <begin position="131"/>
        <end position="146"/>
    </location>
</feature>
<evidence type="ECO:0000256" key="8">
    <source>
        <dbReference type="ARBA" id="ARBA00023006"/>
    </source>
</evidence>
<sequence>MLGIDRVNPVYYPFIQASLMLPQSAGIAGGRPSSALYFAGFQGDELLFLDPHYTRPAINFRSDYTQADLATYTCSTPRRIALSRLDPCMVFGYYCATLESLIDLRSRIELLADDGIKSIVTFDNGYAPESALQSDTTGGSESQPNPSVAVDRHKELPIQQFSDVDYNSYANRPKSESEEVLSRCSEEEWVTDL</sequence>
<keyword evidence="3 10" id="KW-0963">Cytoplasm</keyword>
<keyword evidence="6" id="KW-0788">Thiol protease</keyword>
<protein>
    <recommendedName>
        <fullName evidence="10">Cysteine protease</fullName>
        <ecNumber evidence="10">3.4.22.-</ecNumber>
    </recommendedName>
</protein>
<dbReference type="PANTHER" id="PTHR22624">
    <property type="entry name" value="CYSTEINE PROTEASE ATG4"/>
    <property type="match status" value="1"/>
</dbReference>
<dbReference type="SUPFAM" id="SSF54001">
    <property type="entry name" value="Cysteine proteinases"/>
    <property type="match status" value="1"/>
</dbReference>
<evidence type="ECO:0000259" key="12">
    <source>
        <dbReference type="Pfam" id="PF03416"/>
    </source>
</evidence>
<keyword evidence="10" id="KW-0539">Nucleus</keyword>
<name>A0A9W8I586_9FUNG</name>
<gene>
    <name evidence="13" type="primary">ATG4</name>
    <name evidence="13" type="ORF">IWW36_003513</name>
</gene>
<evidence type="ECO:0000256" key="5">
    <source>
        <dbReference type="ARBA" id="ARBA00022801"/>
    </source>
</evidence>
<dbReference type="Proteomes" id="UP001139887">
    <property type="component" value="Unassembled WGS sequence"/>
</dbReference>
<evidence type="ECO:0000256" key="11">
    <source>
        <dbReference type="SAM" id="MobiDB-lite"/>
    </source>
</evidence>
<comment type="catalytic activity">
    <reaction evidence="9">
        <text>[protein]-C-terminal L-amino acid-glycyl-phosphatidylethanolamide + H2O = [protein]-C-terminal L-amino acid-glycine + a 1,2-diacyl-sn-glycero-3-phosphoethanolamine</text>
        <dbReference type="Rhea" id="RHEA:67548"/>
        <dbReference type="Rhea" id="RHEA-COMP:17323"/>
        <dbReference type="Rhea" id="RHEA-COMP:17324"/>
        <dbReference type="ChEBI" id="CHEBI:15377"/>
        <dbReference type="ChEBI" id="CHEBI:64612"/>
        <dbReference type="ChEBI" id="CHEBI:172940"/>
        <dbReference type="ChEBI" id="CHEBI:172941"/>
    </reaction>
    <physiologicalReaction direction="left-to-right" evidence="9">
        <dbReference type="Rhea" id="RHEA:67549"/>
    </physiologicalReaction>
</comment>
<dbReference type="GO" id="GO:0004197">
    <property type="term" value="F:cysteine-type endopeptidase activity"/>
    <property type="evidence" value="ECO:0007669"/>
    <property type="project" value="TreeGrafter"/>
</dbReference>
<evidence type="ECO:0000256" key="9">
    <source>
        <dbReference type="ARBA" id="ARBA00029362"/>
    </source>
</evidence>
<keyword evidence="4 10" id="KW-0645">Protease</keyword>
<dbReference type="GO" id="GO:0000045">
    <property type="term" value="P:autophagosome assembly"/>
    <property type="evidence" value="ECO:0007669"/>
    <property type="project" value="TreeGrafter"/>
</dbReference>
<evidence type="ECO:0000256" key="1">
    <source>
        <dbReference type="ARBA" id="ARBA00010958"/>
    </source>
</evidence>
<evidence type="ECO:0000256" key="10">
    <source>
        <dbReference type="RuleBase" id="RU363115"/>
    </source>
</evidence>
<feature type="domain" description="Peptidase C54 catalytic" evidence="12">
    <location>
        <begin position="2"/>
        <end position="105"/>
    </location>
</feature>
<comment type="subcellular location">
    <subcellularLocation>
        <location evidence="10">Nucleus</location>
    </subcellularLocation>
    <subcellularLocation>
        <location evidence="10">Cytoplasm</location>
    </subcellularLocation>
</comment>
<comment type="function">
    <text evidence="10">Required for selective autophagic degradation of the nucleus (nucleophagy) as well as for mitophagy which contributes to regulate mitochondrial quantity and quality by eliminating the mitochondria to a basal level to fulfill cellular energy requirements and preventing excess ROS production.</text>
</comment>
<keyword evidence="7" id="KW-0653">Protein transport</keyword>
<dbReference type="OrthoDB" id="2960936at2759"/>
<dbReference type="PANTHER" id="PTHR22624:SF49">
    <property type="entry name" value="CYSTEINE PROTEASE"/>
    <property type="match status" value="1"/>
</dbReference>
<keyword evidence="5 10" id="KW-0378">Hydrolase</keyword>
<keyword evidence="2" id="KW-0813">Transport</keyword>
<proteinExistence type="inferred from homology"/>
<comment type="similarity">
    <text evidence="1 10">Belongs to the peptidase C54 family.</text>
</comment>
<evidence type="ECO:0000256" key="3">
    <source>
        <dbReference type="ARBA" id="ARBA00022490"/>
    </source>
</evidence>
<feature type="region of interest" description="Disordered" evidence="11">
    <location>
        <begin position="130"/>
        <end position="157"/>
    </location>
</feature>
<dbReference type="InterPro" id="IPR046792">
    <property type="entry name" value="Peptidase_C54_cat"/>
</dbReference>
<dbReference type="GO" id="GO:0019786">
    <property type="term" value="F:protein-phosphatidylethanolamide deconjugating activity"/>
    <property type="evidence" value="ECO:0007669"/>
    <property type="project" value="InterPro"/>
</dbReference>
<evidence type="ECO:0000256" key="6">
    <source>
        <dbReference type="ARBA" id="ARBA00022807"/>
    </source>
</evidence>
<evidence type="ECO:0000313" key="14">
    <source>
        <dbReference type="Proteomes" id="UP001139887"/>
    </source>
</evidence>
<dbReference type="GO" id="GO:0016485">
    <property type="term" value="P:protein processing"/>
    <property type="evidence" value="ECO:0007669"/>
    <property type="project" value="TreeGrafter"/>
</dbReference>
<evidence type="ECO:0000256" key="2">
    <source>
        <dbReference type="ARBA" id="ARBA00022448"/>
    </source>
</evidence>
<evidence type="ECO:0000313" key="13">
    <source>
        <dbReference type="EMBL" id="KAJ2848068.1"/>
    </source>
</evidence>